<dbReference type="SUPFAM" id="SSF53474">
    <property type="entry name" value="alpha/beta-Hydrolases"/>
    <property type="match status" value="1"/>
</dbReference>
<evidence type="ECO:0000259" key="2">
    <source>
        <dbReference type="Pfam" id="PF00561"/>
    </source>
</evidence>
<dbReference type="PANTHER" id="PTHR43798">
    <property type="entry name" value="MONOACYLGLYCEROL LIPASE"/>
    <property type="match status" value="1"/>
</dbReference>
<dbReference type="RefSeq" id="WP_367954892.1">
    <property type="nucleotide sequence ID" value="NZ_JBDPGJ010000003.1"/>
</dbReference>
<proteinExistence type="predicted"/>
<gene>
    <name evidence="3" type="ORF">ABGN05_15240</name>
</gene>
<dbReference type="PANTHER" id="PTHR43798:SF31">
    <property type="entry name" value="AB HYDROLASE SUPERFAMILY PROTEIN YCLE"/>
    <property type="match status" value="1"/>
</dbReference>
<dbReference type="PRINTS" id="PR00412">
    <property type="entry name" value="EPOXHYDRLASE"/>
</dbReference>
<dbReference type="EMBL" id="JBDPGJ010000003">
    <property type="protein sequence ID" value="MEX0407018.1"/>
    <property type="molecule type" value="Genomic_DNA"/>
</dbReference>
<keyword evidence="4" id="KW-1185">Reference proteome</keyword>
<sequence>MTTAVIALIALLLVAAAGFTAYLSWTTHRIASRSEAQIPMAGKTVSIGGDRIHYVDQGKGRPILFVHGLGGQLHHFRHPLFSVMGEGYRLVAIDRAGSGYSTRVSSGARIPEQADLIAKFIDALGLEKPLLVGHSLGGAIALRVALDHPDRISGLALISPLTHFIPTPPKEFGGLYIRSPLMRRVVANTLAVPASLKNAQQTLDFVFGPQPVPAEYAIAGGGYLGLRPSHFHATSSDLVAVEQDLPQQVGRYGEIRMPVGILFGSRDRVLHHTHHGLAMQGKIEGIDIEILDGIGHMPQFVEAEKVASFIRRIADRAFAA</sequence>
<dbReference type="InterPro" id="IPR000639">
    <property type="entry name" value="Epox_hydrolase-like"/>
</dbReference>
<comment type="caution">
    <text evidence="3">The sequence shown here is derived from an EMBL/GenBank/DDBJ whole genome shotgun (WGS) entry which is preliminary data.</text>
</comment>
<evidence type="ECO:0000313" key="4">
    <source>
        <dbReference type="Proteomes" id="UP001556692"/>
    </source>
</evidence>
<dbReference type="PRINTS" id="PR00111">
    <property type="entry name" value="ABHYDROLASE"/>
</dbReference>
<accession>A0ABV3SL89</accession>
<dbReference type="InterPro" id="IPR000073">
    <property type="entry name" value="AB_hydrolase_1"/>
</dbReference>
<dbReference type="GO" id="GO:0016787">
    <property type="term" value="F:hydrolase activity"/>
    <property type="evidence" value="ECO:0007669"/>
    <property type="project" value="UniProtKB-KW"/>
</dbReference>
<name>A0ABV3SL89_9HYPH</name>
<feature type="domain" description="AB hydrolase-1" evidence="2">
    <location>
        <begin position="62"/>
        <end position="302"/>
    </location>
</feature>
<reference evidence="3 4" key="1">
    <citation type="submission" date="2024-05" db="EMBL/GenBank/DDBJ databases">
        <authorList>
            <person name="Jiang F."/>
        </authorList>
    </citation>
    <scope>NUCLEOTIDE SEQUENCE [LARGE SCALE GENOMIC DNA]</scope>
    <source>
        <strain evidence="3 4">LZ166</strain>
    </source>
</reference>
<dbReference type="Pfam" id="PF00561">
    <property type="entry name" value="Abhydrolase_1"/>
    <property type="match status" value="1"/>
</dbReference>
<dbReference type="Proteomes" id="UP001556692">
    <property type="component" value="Unassembled WGS sequence"/>
</dbReference>
<dbReference type="InterPro" id="IPR029058">
    <property type="entry name" value="AB_hydrolase_fold"/>
</dbReference>
<dbReference type="InterPro" id="IPR050266">
    <property type="entry name" value="AB_hydrolase_sf"/>
</dbReference>
<evidence type="ECO:0000313" key="3">
    <source>
        <dbReference type="EMBL" id="MEX0407018.1"/>
    </source>
</evidence>
<protein>
    <submittedName>
        <fullName evidence="3">Alpha/beta fold hydrolase</fullName>
    </submittedName>
</protein>
<organism evidence="3 4">
    <name type="scientific">Aquibium pacificus</name>
    <dbReference type="NCBI Taxonomy" id="3153579"/>
    <lineage>
        <taxon>Bacteria</taxon>
        <taxon>Pseudomonadati</taxon>
        <taxon>Pseudomonadota</taxon>
        <taxon>Alphaproteobacteria</taxon>
        <taxon>Hyphomicrobiales</taxon>
        <taxon>Phyllobacteriaceae</taxon>
        <taxon>Aquibium</taxon>
    </lineage>
</organism>
<evidence type="ECO:0000256" key="1">
    <source>
        <dbReference type="ARBA" id="ARBA00022801"/>
    </source>
</evidence>
<keyword evidence="1 3" id="KW-0378">Hydrolase</keyword>
<dbReference type="Gene3D" id="3.40.50.1820">
    <property type="entry name" value="alpha/beta hydrolase"/>
    <property type="match status" value="1"/>
</dbReference>